<evidence type="ECO:0000256" key="4">
    <source>
        <dbReference type="ARBA" id="ARBA00023163"/>
    </source>
</evidence>
<gene>
    <name evidence="8" type="ORF">Vbra_1279</name>
</gene>
<evidence type="ECO:0000256" key="6">
    <source>
        <dbReference type="SAM" id="MobiDB-lite"/>
    </source>
</evidence>
<dbReference type="Gene3D" id="1.20.5.2050">
    <property type="match status" value="2"/>
</dbReference>
<reference evidence="8 9" key="1">
    <citation type="submission" date="2014-11" db="EMBL/GenBank/DDBJ databases">
        <authorList>
            <person name="Zhu J."/>
            <person name="Qi W."/>
            <person name="Song R."/>
        </authorList>
    </citation>
    <scope>NUCLEOTIDE SEQUENCE [LARGE SCALE GENOMIC DNA]</scope>
</reference>
<evidence type="ECO:0000259" key="7">
    <source>
        <dbReference type="Pfam" id="PF00847"/>
    </source>
</evidence>
<keyword evidence="5" id="KW-0539">Nucleus</keyword>
<dbReference type="OrthoDB" id="386580at2759"/>
<dbReference type="VEuPathDB" id="CryptoDB:Vbra_1279"/>
<accession>A0A0G4GW18</accession>
<dbReference type="GO" id="GO:0003700">
    <property type="term" value="F:DNA-binding transcription factor activity"/>
    <property type="evidence" value="ECO:0007669"/>
    <property type="project" value="InterPro"/>
</dbReference>
<keyword evidence="2" id="KW-0805">Transcription regulation</keyword>
<keyword evidence="3" id="KW-0238">DNA-binding</keyword>
<dbReference type="PhylomeDB" id="A0A0G4GW18"/>
<evidence type="ECO:0000256" key="5">
    <source>
        <dbReference type="ARBA" id="ARBA00023242"/>
    </source>
</evidence>
<evidence type="ECO:0000256" key="3">
    <source>
        <dbReference type="ARBA" id="ARBA00023125"/>
    </source>
</evidence>
<comment type="subcellular location">
    <subcellularLocation>
        <location evidence="1">Nucleus</location>
    </subcellularLocation>
</comment>
<evidence type="ECO:0000313" key="9">
    <source>
        <dbReference type="Proteomes" id="UP000041254"/>
    </source>
</evidence>
<dbReference type="GO" id="GO:0005634">
    <property type="term" value="C:nucleus"/>
    <property type="evidence" value="ECO:0007669"/>
    <property type="project" value="UniProtKB-SubCell"/>
</dbReference>
<evidence type="ECO:0000256" key="1">
    <source>
        <dbReference type="ARBA" id="ARBA00004123"/>
    </source>
</evidence>
<keyword evidence="9" id="KW-1185">Reference proteome</keyword>
<proteinExistence type="predicted"/>
<feature type="region of interest" description="Disordered" evidence="6">
    <location>
        <begin position="30"/>
        <end position="54"/>
    </location>
</feature>
<evidence type="ECO:0000256" key="2">
    <source>
        <dbReference type="ARBA" id="ARBA00023015"/>
    </source>
</evidence>
<organism evidence="8 9">
    <name type="scientific">Vitrella brassicaformis (strain CCMP3155)</name>
    <dbReference type="NCBI Taxonomy" id="1169540"/>
    <lineage>
        <taxon>Eukaryota</taxon>
        <taxon>Sar</taxon>
        <taxon>Alveolata</taxon>
        <taxon>Colpodellida</taxon>
        <taxon>Vitrellaceae</taxon>
        <taxon>Vitrella</taxon>
    </lineage>
</organism>
<protein>
    <recommendedName>
        <fullName evidence="7">AP2/ERF domain-containing protein</fullName>
    </recommendedName>
</protein>
<dbReference type="InParanoid" id="A0A0G4GW18"/>
<dbReference type="GO" id="GO:0003677">
    <property type="term" value="F:DNA binding"/>
    <property type="evidence" value="ECO:0007669"/>
    <property type="project" value="UniProtKB-KW"/>
</dbReference>
<dbReference type="Pfam" id="PF00847">
    <property type="entry name" value="AP2"/>
    <property type="match status" value="1"/>
</dbReference>
<feature type="domain" description="AP2/ERF" evidence="7">
    <location>
        <begin position="49"/>
        <end position="98"/>
    </location>
</feature>
<dbReference type="EMBL" id="CDMY01000837">
    <property type="protein sequence ID" value="CEM34879.1"/>
    <property type="molecule type" value="Genomic_DNA"/>
</dbReference>
<sequence length="122" mass="14244">MMEADGKLKHKYFLVKEHGDEAKVLAEQHRAEMERTGRASVRAPAGRQSGVRGVSYDKSKHRWLARWYQGGEQKSKSLKYGDEEAKQMAIDYRREMEALHYQSGEMVVDDSEEERPKKRRSE</sequence>
<feature type="region of interest" description="Disordered" evidence="6">
    <location>
        <begin position="101"/>
        <end position="122"/>
    </location>
</feature>
<dbReference type="InterPro" id="IPR001471">
    <property type="entry name" value="AP2/ERF_dom"/>
</dbReference>
<evidence type="ECO:0000313" key="8">
    <source>
        <dbReference type="EMBL" id="CEM34879.1"/>
    </source>
</evidence>
<keyword evidence="4" id="KW-0804">Transcription</keyword>
<dbReference type="AlphaFoldDB" id="A0A0G4GW18"/>
<name>A0A0G4GW18_VITBC</name>
<dbReference type="Proteomes" id="UP000041254">
    <property type="component" value="Unassembled WGS sequence"/>
</dbReference>